<evidence type="ECO:0000313" key="2">
    <source>
        <dbReference type="EMBL" id="GFY29126.1"/>
    </source>
</evidence>
<organism evidence="2 3">
    <name type="scientific">Trichonephila clavipes</name>
    <name type="common">Golden silk orbweaver</name>
    <name type="synonym">Nephila clavipes</name>
    <dbReference type="NCBI Taxonomy" id="2585209"/>
    <lineage>
        <taxon>Eukaryota</taxon>
        <taxon>Metazoa</taxon>
        <taxon>Ecdysozoa</taxon>
        <taxon>Arthropoda</taxon>
        <taxon>Chelicerata</taxon>
        <taxon>Arachnida</taxon>
        <taxon>Araneae</taxon>
        <taxon>Araneomorphae</taxon>
        <taxon>Entelegynae</taxon>
        <taxon>Araneoidea</taxon>
        <taxon>Nephilidae</taxon>
        <taxon>Trichonephila</taxon>
    </lineage>
</organism>
<dbReference type="AlphaFoldDB" id="A0A8X6W7J7"/>
<protein>
    <submittedName>
        <fullName evidence="2">Uncharacterized protein</fullName>
    </submittedName>
</protein>
<dbReference type="Proteomes" id="UP000887159">
    <property type="component" value="Unassembled WGS sequence"/>
</dbReference>
<keyword evidence="3" id="KW-1185">Reference proteome</keyword>
<proteinExistence type="predicted"/>
<feature type="region of interest" description="Disordered" evidence="1">
    <location>
        <begin position="90"/>
        <end position="109"/>
    </location>
</feature>
<name>A0A8X6W7J7_TRICX</name>
<reference evidence="2" key="1">
    <citation type="submission" date="2020-08" db="EMBL/GenBank/DDBJ databases">
        <title>Multicomponent nature underlies the extraordinary mechanical properties of spider dragline silk.</title>
        <authorList>
            <person name="Kono N."/>
            <person name="Nakamura H."/>
            <person name="Mori M."/>
            <person name="Yoshida Y."/>
            <person name="Ohtoshi R."/>
            <person name="Malay A.D."/>
            <person name="Moran D.A.P."/>
            <person name="Tomita M."/>
            <person name="Numata K."/>
            <person name="Arakawa K."/>
        </authorList>
    </citation>
    <scope>NUCLEOTIDE SEQUENCE</scope>
</reference>
<feature type="compositionally biased region" description="Basic and acidic residues" evidence="1">
    <location>
        <begin position="90"/>
        <end position="104"/>
    </location>
</feature>
<gene>
    <name evidence="2" type="ORF">TNCV_4722541</name>
</gene>
<comment type="caution">
    <text evidence="2">The sequence shown here is derived from an EMBL/GenBank/DDBJ whole genome shotgun (WGS) entry which is preliminary data.</text>
</comment>
<dbReference type="EMBL" id="BMAU01021387">
    <property type="protein sequence ID" value="GFY29126.1"/>
    <property type="molecule type" value="Genomic_DNA"/>
</dbReference>
<evidence type="ECO:0000313" key="3">
    <source>
        <dbReference type="Proteomes" id="UP000887159"/>
    </source>
</evidence>
<evidence type="ECO:0000256" key="1">
    <source>
        <dbReference type="SAM" id="MobiDB-lite"/>
    </source>
</evidence>
<sequence>MAVGSLMVRALDSGPEGLVPCLNCGGGDRWWRAIYRNVLSSLREFHRAKIVLSPIWCSRLRPTTGVHLAHCHDEFRGPRSDYVRQRRLEQAEREAAHRAAEKPEQSQARCRRHAEYLATQRAAETPEQSQARRLTWRLREIQKPLKQLNLANALLLKGHNSDV</sequence>
<accession>A0A8X6W7J7</accession>